<evidence type="ECO:0000256" key="8">
    <source>
        <dbReference type="ARBA" id="ARBA00022516"/>
    </source>
</evidence>
<feature type="transmembrane region" description="Helical" evidence="19">
    <location>
        <begin position="115"/>
        <end position="131"/>
    </location>
</feature>
<keyword evidence="12 19" id="KW-1133">Transmembrane helix</keyword>
<evidence type="ECO:0000256" key="19">
    <source>
        <dbReference type="SAM" id="Phobius"/>
    </source>
</evidence>
<evidence type="ECO:0000256" key="10">
    <source>
        <dbReference type="ARBA" id="ARBA00022679"/>
    </source>
</evidence>
<keyword evidence="17" id="KW-1208">Phospholipid metabolism</keyword>
<reference evidence="20 21" key="1">
    <citation type="submission" date="2020-08" db="EMBL/GenBank/DDBJ databases">
        <title>Genomic Encyclopedia of Type Strains, Phase IV (KMG-IV): sequencing the most valuable type-strain genomes for metagenomic binning, comparative biology and taxonomic classification.</title>
        <authorList>
            <person name="Goeker M."/>
        </authorList>
    </citation>
    <scope>NUCLEOTIDE SEQUENCE [LARGE SCALE GENOMIC DNA]</scope>
    <source>
        <strain evidence="20 21">DSM 29007</strain>
    </source>
</reference>
<comment type="catalytic activity">
    <reaction evidence="1">
        <text>a CDP-1,2-diacyl-sn-glycerol + choline = a 1,2-diacyl-sn-glycero-3-phosphocholine + CMP + H(+)</text>
        <dbReference type="Rhea" id="RHEA:14597"/>
        <dbReference type="ChEBI" id="CHEBI:15354"/>
        <dbReference type="ChEBI" id="CHEBI:15378"/>
        <dbReference type="ChEBI" id="CHEBI:57643"/>
        <dbReference type="ChEBI" id="CHEBI:58332"/>
        <dbReference type="ChEBI" id="CHEBI:60377"/>
        <dbReference type="EC" id="2.7.8.24"/>
    </reaction>
</comment>
<proteinExistence type="inferred from homology"/>
<feature type="transmembrane region" description="Helical" evidence="19">
    <location>
        <begin position="197"/>
        <end position="216"/>
    </location>
</feature>
<keyword evidence="13" id="KW-0443">Lipid metabolism</keyword>
<dbReference type="GO" id="GO:0008654">
    <property type="term" value="P:phospholipid biosynthetic process"/>
    <property type="evidence" value="ECO:0007669"/>
    <property type="project" value="UniProtKB-KW"/>
</dbReference>
<gene>
    <name evidence="20" type="ORF">HNQ61_002680</name>
</gene>
<evidence type="ECO:0000256" key="12">
    <source>
        <dbReference type="ARBA" id="ARBA00022989"/>
    </source>
</evidence>
<evidence type="ECO:0000256" key="3">
    <source>
        <dbReference type="ARBA" id="ARBA00004429"/>
    </source>
</evidence>
<organism evidence="20 21">
    <name type="scientific">Longimicrobium terrae</name>
    <dbReference type="NCBI Taxonomy" id="1639882"/>
    <lineage>
        <taxon>Bacteria</taxon>
        <taxon>Pseudomonadati</taxon>
        <taxon>Gemmatimonadota</taxon>
        <taxon>Longimicrobiia</taxon>
        <taxon>Longimicrobiales</taxon>
        <taxon>Longimicrobiaceae</taxon>
        <taxon>Longimicrobium</taxon>
    </lineage>
</organism>
<dbReference type="RefSeq" id="WP_205761354.1">
    <property type="nucleotide sequence ID" value="NZ_JABDTL010000001.1"/>
</dbReference>
<comment type="similarity">
    <text evidence="4">Belongs to the CDP-alcohol phosphatidyltransferase class-I family.</text>
</comment>
<evidence type="ECO:0000256" key="18">
    <source>
        <dbReference type="ARBA" id="ARBA00033321"/>
    </source>
</evidence>
<dbReference type="InterPro" id="IPR026027">
    <property type="entry name" value="PcS"/>
</dbReference>
<keyword evidence="8" id="KW-0444">Lipid biosynthesis</keyword>
<evidence type="ECO:0000313" key="20">
    <source>
        <dbReference type="EMBL" id="MBB6071058.1"/>
    </source>
</evidence>
<evidence type="ECO:0000256" key="1">
    <source>
        <dbReference type="ARBA" id="ARBA00000958"/>
    </source>
</evidence>
<comment type="subcellular location">
    <subcellularLocation>
        <location evidence="3">Cell inner membrane</location>
        <topology evidence="3">Multi-pass membrane protein</topology>
    </subcellularLocation>
</comment>
<keyword evidence="9" id="KW-0997">Cell inner membrane</keyword>
<feature type="transmembrane region" description="Helical" evidence="19">
    <location>
        <begin position="92"/>
        <end position="109"/>
    </location>
</feature>
<evidence type="ECO:0000256" key="17">
    <source>
        <dbReference type="ARBA" id="ARBA00023264"/>
    </source>
</evidence>
<evidence type="ECO:0000256" key="16">
    <source>
        <dbReference type="ARBA" id="ARBA00023211"/>
    </source>
</evidence>
<keyword evidence="7" id="KW-1003">Cell membrane</keyword>
<keyword evidence="16" id="KW-0464">Manganese</keyword>
<evidence type="ECO:0000256" key="14">
    <source>
        <dbReference type="ARBA" id="ARBA00023136"/>
    </source>
</evidence>
<keyword evidence="15" id="KW-0594">Phospholipid biosynthesis</keyword>
<name>A0A841GZC4_9BACT</name>
<keyword evidence="10 20" id="KW-0808">Transferase</keyword>
<evidence type="ECO:0000256" key="6">
    <source>
        <dbReference type="ARBA" id="ARBA00015623"/>
    </source>
</evidence>
<sequence length="251" mass="27703">MKAAPAPAKDPARPVTRGERVRGHAVHLYTASGVVLAFIAAAEICAPRPDPRRVFAFLVAAVLVDATDGPLARMWDVKRTAPAINGRTIDDIVDFLTFTFLPLLLVWRMEWIPEPGWLWLAPALLASLFGFANEGAKDEAGGFFRGFPSYWNIAAFYAAFLSPWGNAAMFVILAVLTVSPVWFIYPNLAPRPWKMPLLAGAALWLVLLLAFLPRYPDDVPEWAVALSLVYPAIYTLASFYLKRRADSAARS</sequence>
<dbReference type="EMBL" id="JACHIA010000006">
    <property type="protein sequence ID" value="MBB6071058.1"/>
    <property type="molecule type" value="Genomic_DNA"/>
</dbReference>
<feature type="transmembrane region" description="Helical" evidence="19">
    <location>
        <begin position="222"/>
        <end position="241"/>
    </location>
</feature>
<keyword evidence="11 19" id="KW-0812">Transmembrane</keyword>
<evidence type="ECO:0000256" key="9">
    <source>
        <dbReference type="ARBA" id="ARBA00022519"/>
    </source>
</evidence>
<keyword evidence="21" id="KW-1185">Reference proteome</keyword>
<protein>
    <recommendedName>
        <fullName evidence="6">Phosphatidylcholine synthase</fullName>
        <ecNumber evidence="5">2.7.8.24</ecNumber>
    </recommendedName>
    <alternativeName>
        <fullName evidence="18">CDP-diglyceride-choline O-phosphatidyltransferase</fullName>
    </alternativeName>
</protein>
<evidence type="ECO:0000256" key="2">
    <source>
        <dbReference type="ARBA" id="ARBA00001936"/>
    </source>
</evidence>
<evidence type="ECO:0000256" key="7">
    <source>
        <dbReference type="ARBA" id="ARBA00022475"/>
    </source>
</evidence>
<dbReference type="InterPro" id="IPR043130">
    <property type="entry name" value="CDP-OH_PTrfase_TM_dom"/>
</dbReference>
<evidence type="ECO:0000256" key="4">
    <source>
        <dbReference type="ARBA" id="ARBA00010441"/>
    </source>
</evidence>
<evidence type="ECO:0000256" key="5">
    <source>
        <dbReference type="ARBA" id="ARBA00013195"/>
    </source>
</evidence>
<comment type="caution">
    <text evidence="20">The sequence shown here is derived from an EMBL/GenBank/DDBJ whole genome shotgun (WGS) entry which is preliminary data.</text>
</comment>
<dbReference type="AlphaFoldDB" id="A0A841GZC4"/>
<evidence type="ECO:0000256" key="15">
    <source>
        <dbReference type="ARBA" id="ARBA00023209"/>
    </source>
</evidence>
<keyword evidence="14 19" id="KW-0472">Membrane</keyword>
<evidence type="ECO:0000256" key="11">
    <source>
        <dbReference type="ARBA" id="ARBA00022692"/>
    </source>
</evidence>
<comment type="cofactor">
    <cofactor evidence="2">
        <name>Mn(2+)</name>
        <dbReference type="ChEBI" id="CHEBI:29035"/>
    </cofactor>
</comment>
<evidence type="ECO:0000313" key="21">
    <source>
        <dbReference type="Proteomes" id="UP000582837"/>
    </source>
</evidence>
<dbReference type="GO" id="GO:0005886">
    <property type="term" value="C:plasma membrane"/>
    <property type="evidence" value="ECO:0007669"/>
    <property type="project" value="UniProtKB-SubCell"/>
</dbReference>
<feature type="transmembrane region" description="Helical" evidence="19">
    <location>
        <begin position="54"/>
        <end position="71"/>
    </location>
</feature>
<dbReference type="EC" id="2.7.8.24" evidence="5"/>
<accession>A0A841GZC4</accession>
<dbReference type="Gene3D" id="1.20.120.1760">
    <property type="match status" value="1"/>
</dbReference>
<evidence type="ECO:0000256" key="13">
    <source>
        <dbReference type="ARBA" id="ARBA00023098"/>
    </source>
</evidence>
<dbReference type="GO" id="GO:0050520">
    <property type="term" value="F:phosphatidylcholine synthase activity"/>
    <property type="evidence" value="ECO:0007669"/>
    <property type="project" value="UniProtKB-EC"/>
</dbReference>
<dbReference type="PIRSF" id="PIRSF000851">
    <property type="entry name" value="PcS"/>
    <property type="match status" value="1"/>
</dbReference>
<feature type="transmembrane region" description="Helical" evidence="19">
    <location>
        <begin position="21"/>
        <end position="42"/>
    </location>
</feature>
<dbReference type="Proteomes" id="UP000582837">
    <property type="component" value="Unassembled WGS sequence"/>
</dbReference>